<dbReference type="PANTHER" id="PTHR24276:SF97">
    <property type="entry name" value="GH13245P2-RELATED"/>
    <property type="match status" value="1"/>
</dbReference>
<dbReference type="SMART" id="SM00020">
    <property type="entry name" value="Tryp_SPc"/>
    <property type="match status" value="1"/>
</dbReference>
<sequence length="196" mass="22013">MTVKKPFEQTKFVKTTKLFTTSKKTFEEKIASFQGNKKKSCWVMGWGKAVLTADGASTSRYLKAVQMRIITDDECRYFLSQQNPLYVNYSFGARAQMCAVGLKWAESDCQGDSGGPVYCKGHLLGTVSYGFDCGRGDQPAVYTKVSEFLGWYKTFKKPGSTRASVMCLKPWSCRVIVILVLLVKAIQHCITYSRRA</sequence>
<dbReference type="GO" id="GO:0004252">
    <property type="term" value="F:serine-type endopeptidase activity"/>
    <property type="evidence" value="ECO:0007669"/>
    <property type="project" value="InterPro"/>
</dbReference>
<protein>
    <recommendedName>
        <fullName evidence="6">Peptidase S1 domain-containing protein</fullName>
    </recommendedName>
</protein>
<evidence type="ECO:0000256" key="4">
    <source>
        <dbReference type="ARBA" id="ARBA00023145"/>
    </source>
</evidence>
<evidence type="ECO:0000259" key="6">
    <source>
        <dbReference type="PROSITE" id="PS50240"/>
    </source>
</evidence>
<accession>A0A8S9X0Q7</accession>
<dbReference type="Pfam" id="PF00089">
    <property type="entry name" value="Trypsin"/>
    <property type="match status" value="1"/>
</dbReference>
<proteinExistence type="predicted"/>
<evidence type="ECO:0000313" key="8">
    <source>
        <dbReference type="Proteomes" id="UP000466442"/>
    </source>
</evidence>
<dbReference type="InterPro" id="IPR050430">
    <property type="entry name" value="Peptidase_S1"/>
</dbReference>
<reference evidence="7" key="1">
    <citation type="journal article" date="2021" name="Mol. Ecol. Resour.">
        <title>Apolygus lucorum genome provides insights into omnivorousness and mesophyll feeding.</title>
        <authorList>
            <person name="Liu Y."/>
            <person name="Liu H."/>
            <person name="Wang H."/>
            <person name="Huang T."/>
            <person name="Liu B."/>
            <person name="Yang B."/>
            <person name="Yin L."/>
            <person name="Li B."/>
            <person name="Zhang Y."/>
            <person name="Zhang S."/>
            <person name="Jiang F."/>
            <person name="Zhang X."/>
            <person name="Ren Y."/>
            <person name="Wang B."/>
            <person name="Wang S."/>
            <person name="Lu Y."/>
            <person name="Wu K."/>
            <person name="Fan W."/>
            <person name="Wang G."/>
        </authorList>
    </citation>
    <scope>NUCLEOTIDE SEQUENCE</scope>
    <source>
        <strain evidence="7">12Hb</strain>
    </source>
</reference>
<keyword evidence="4" id="KW-0865">Zymogen</keyword>
<dbReference type="OrthoDB" id="10002959at2759"/>
<dbReference type="AlphaFoldDB" id="A0A8S9X0Q7"/>
<evidence type="ECO:0000256" key="5">
    <source>
        <dbReference type="ARBA" id="ARBA00023157"/>
    </source>
</evidence>
<dbReference type="InterPro" id="IPR043504">
    <property type="entry name" value="Peptidase_S1_PA_chymotrypsin"/>
</dbReference>
<dbReference type="InterPro" id="IPR001254">
    <property type="entry name" value="Trypsin_dom"/>
</dbReference>
<keyword evidence="2" id="KW-0378">Hydrolase</keyword>
<evidence type="ECO:0000313" key="7">
    <source>
        <dbReference type="EMBL" id="KAF6201165.1"/>
    </source>
</evidence>
<keyword evidence="8" id="KW-1185">Reference proteome</keyword>
<evidence type="ECO:0000256" key="2">
    <source>
        <dbReference type="ARBA" id="ARBA00022801"/>
    </source>
</evidence>
<dbReference type="InterPro" id="IPR009003">
    <property type="entry name" value="Peptidase_S1_PA"/>
</dbReference>
<comment type="caution">
    <text evidence="7">The sequence shown here is derived from an EMBL/GenBank/DDBJ whole genome shotgun (WGS) entry which is preliminary data.</text>
</comment>
<keyword evidence="5" id="KW-1015">Disulfide bond</keyword>
<dbReference type="Proteomes" id="UP000466442">
    <property type="component" value="Unassembled WGS sequence"/>
</dbReference>
<name>A0A8S9X0Q7_APOLU</name>
<dbReference type="PROSITE" id="PS50240">
    <property type="entry name" value="TRYPSIN_DOM"/>
    <property type="match status" value="1"/>
</dbReference>
<evidence type="ECO:0000256" key="3">
    <source>
        <dbReference type="ARBA" id="ARBA00022825"/>
    </source>
</evidence>
<dbReference type="GO" id="GO:0006508">
    <property type="term" value="P:proteolysis"/>
    <property type="evidence" value="ECO:0007669"/>
    <property type="project" value="UniProtKB-KW"/>
</dbReference>
<dbReference type="PANTHER" id="PTHR24276">
    <property type="entry name" value="POLYSERASE-RELATED"/>
    <property type="match status" value="1"/>
</dbReference>
<organism evidence="7 8">
    <name type="scientific">Apolygus lucorum</name>
    <name type="common">Small green plant bug</name>
    <name type="synonym">Lygocoris lucorum</name>
    <dbReference type="NCBI Taxonomy" id="248454"/>
    <lineage>
        <taxon>Eukaryota</taxon>
        <taxon>Metazoa</taxon>
        <taxon>Ecdysozoa</taxon>
        <taxon>Arthropoda</taxon>
        <taxon>Hexapoda</taxon>
        <taxon>Insecta</taxon>
        <taxon>Pterygota</taxon>
        <taxon>Neoptera</taxon>
        <taxon>Paraneoptera</taxon>
        <taxon>Hemiptera</taxon>
        <taxon>Heteroptera</taxon>
        <taxon>Panheteroptera</taxon>
        <taxon>Cimicomorpha</taxon>
        <taxon>Miridae</taxon>
        <taxon>Mirini</taxon>
        <taxon>Apolygus</taxon>
    </lineage>
</organism>
<dbReference type="SUPFAM" id="SSF50494">
    <property type="entry name" value="Trypsin-like serine proteases"/>
    <property type="match status" value="1"/>
</dbReference>
<dbReference type="EMBL" id="WIXP02000013">
    <property type="protein sequence ID" value="KAF6201165.1"/>
    <property type="molecule type" value="Genomic_DNA"/>
</dbReference>
<evidence type="ECO:0000256" key="1">
    <source>
        <dbReference type="ARBA" id="ARBA00022670"/>
    </source>
</evidence>
<gene>
    <name evidence="7" type="ORF">GE061_005612</name>
</gene>
<feature type="domain" description="Peptidase S1" evidence="6">
    <location>
        <begin position="1"/>
        <end position="157"/>
    </location>
</feature>
<keyword evidence="3" id="KW-0720">Serine protease</keyword>
<dbReference type="Gene3D" id="2.40.10.10">
    <property type="entry name" value="Trypsin-like serine proteases"/>
    <property type="match status" value="1"/>
</dbReference>
<keyword evidence="1" id="KW-0645">Protease</keyword>